<comment type="subcellular location">
    <subcellularLocation>
        <location evidence="1">Mitochondrion</location>
    </subcellularLocation>
</comment>
<dbReference type="Proteomes" id="UP000515163">
    <property type="component" value="Unplaced"/>
</dbReference>
<keyword evidence="6" id="KW-0687">Ribonucleoprotein</keyword>
<proteinExistence type="inferred from homology"/>
<evidence type="ECO:0000256" key="3">
    <source>
        <dbReference type="ARBA" id="ARBA00022946"/>
    </source>
</evidence>
<dbReference type="RefSeq" id="XP_031555370.1">
    <property type="nucleotide sequence ID" value="XM_031699510.1"/>
</dbReference>
<dbReference type="PANTHER" id="PTHR21035">
    <property type="entry name" value="28S RIBOSOMAL PROTEIN S26, MITOCHONDRIAL"/>
    <property type="match status" value="1"/>
</dbReference>
<feature type="region of interest" description="Disordered" evidence="10">
    <location>
        <begin position="224"/>
        <end position="246"/>
    </location>
</feature>
<evidence type="ECO:0000256" key="6">
    <source>
        <dbReference type="ARBA" id="ARBA00023274"/>
    </source>
</evidence>
<reference evidence="12" key="1">
    <citation type="submission" date="2025-08" db="UniProtKB">
        <authorList>
            <consortium name="RefSeq"/>
        </authorList>
    </citation>
    <scope>IDENTIFICATION</scope>
</reference>
<keyword evidence="4" id="KW-0689">Ribosomal protein</keyword>
<accession>A0A6P8HRV1</accession>
<name>A0A6P8HRV1_ACTTE</name>
<evidence type="ECO:0000256" key="4">
    <source>
        <dbReference type="ARBA" id="ARBA00022980"/>
    </source>
</evidence>
<dbReference type="GeneID" id="116292229"/>
<protein>
    <recommendedName>
        <fullName evidence="7">Small ribosomal subunit protein mS26</fullName>
    </recommendedName>
    <alternativeName>
        <fullName evidence="8">28S ribosomal protein S26, mitochondrial</fullName>
    </alternativeName>
</protein>
<evidence type="ECO:0000256" key="8">
    <source>
        <dbReference type="ARBA" id="ARBA00035344"/>
    </source>
</evidence>
<evidence type="ECO:0000313" key="11">
    <source>
        <dbReference type="Proteomes" id="UP000515163"/>
    </source>
</evidence>
<dbReference type="AlphaFoldDB" id="A0A6P8HRV1"/>
<evidence type="ECO:0000256" key="1">
    <source>
        <dbReference type="ARBA" id="ARBA00004173"/>
    </source>
</evidence>
<dbReference type="GO" id="GO:0005763">
    <property type="term" value="C:mitochondrial small ribosomal subunit"/>
    <property type="evidence" value="ECO:0007669"/>
    <property type="project" value="InterPro"/>
</dbReference>
<dbReference type="Pfam" id="PF14943">
    <property type="entry name" value="MRP-S26"/>
    <property type="match status" value="1"/>
</dbReference>
<sequence length="246" mass="28723">MTSYYSSPTRLLPLYQKIAVSSSKSKMASVARGRLGCSLSFSVRLFLQNYSRGLSTAAKHLEKDGMSKKELKRVNKEANMKVQVDYKEATRKVVSLFREERLENLRQREAAEGEQQKLLEREKVEEKRIIEGVKMENLKLADMRKERIEIEEWTRRFRDMRREARHIQHQERLREKRIAMVKQAIEESKDFITPENLEEKINYALDNETNYNFALKPNGERIYSTKPPGNVETDQPGPAAFGFTSS</sequence>
<keyword evidence="9" id="KW-0175">Coiled coil</keyword>
<dbReference type="InterPro" id="IPR026140">
    <property type="entry name" value="Ribosomal_mS26"/>
</dbReference>
<dbReference type="OrthoDB" id="5988811at2759"/>
<dbReference type="FunCoup" id="A0A6P8HRV1">
    <property type="interactions" value="1194"/>
</dbReference>
<evidence type="ECO:0000313" key="12">
    <source>
        <dbReference type="RefSeq" id="XP_031555370.1"/>
    </source>
</evidence>
<keyword evidence="3" id="KW-0809">Transit peptide</keyword>
<evidence type="ECO:0000256" key="5">
    <source>
        <dbReference type="ARBA" id="ARBA00023128"/>
    </source>
</evidence>
<feature type="coiled-coil region" evidence="9">
    <location>
        <begin position="102"/>
        <end position="170"/>
    </location>
</feature>
<dbReference type="KEGG" id="aten:116292229"/>
<gene>
    <name evidence="12" type="primary">LOC116292229</name>
</gene>
<organism evidence="11 12">
    <name type="scientific">Actinia tenebrosa</name>
    <name type="common">Australian red waratah sea anemone</name>
    <dbReference type="NCBI Taxonomy" id="6105"/>
    <lineage>
        <taxon>Eukaryota</taxon>
        <taxon>Metazoa</taxon>
        <taxon>Cnidaria</taxon>
        <taxon>Anthozoa</taxon>
        <taxon>Hexacorallia</taxon>
        <taxon>Actiniaria</taxon>
        <taxon>Actiniidae</taxon>
        <taxon>Actinia</taxon>
    </lineage>
</organism>
<keyword evidence="5" id="KW-0496">Mitochondrion</keyword>
<evidence type="ECO:0000256" key="9">
    <source>
        <dbReference type="SAM" id="Coils"/>
    </source>
</evidence>
<evidence type="ECO:0000256" key="7">
    <source>
        <dbReference type="ARBA" id="ARBA00035138"/>
    </source>
</evidence>
<evidence type="ECO:0000256" key="2">
    <source>
        <dbReference type="ARBA" id="ARBA00009672"/>
    </source>
</evidence>
<comment type="similarity">
    <text evidence="2">Belongs to the mitochondrion-specific ribosomal protein mS26 family.</text>
</comment>
<keyword evidence="11" id="KW-1185">Reference proteome</keyword>
<dbReference type="InParanoid" id="A0A6P8HRV1"/>
<evidence type="ECO:0000256" key="10">
    <source>
        <dbReference type="SAM" id="MobiDB-lite"/>
    </source>
</evidence>
<dbReference type="PANTHER" id="PTHR21035:SF2">
    <property type="entry name" value="SMALL RIBOSOMAL SUBUNIT PROTEIN MS26"/>
    <property type="match status" value="1"/>
</dbReference>